<evidence type="ECO:0000259" key="2">
    <source>
        <dbReference type="Pfam" id="PF13581"/>
    </source>
</evidence>
<reference evidence="3 4" key="1">
    <citation type="submission" date="2020-07" db="EMBL/GenBank/DDBJ databases">
        <title>Sequencing the genomes of 1000 actinobacteria strains.</title>
        <authorList>
            <person name="Klenk H.-P."/>
        </authorList>
    </citation>
    <scope>NUCLEOTIDE SEQUENCE [LARGE SCALE GENOMIC DNA]</scope>
    <source>
        <strain evidence="3 4">DSM 45772</strain>
    </source>
</reference>
<keyword evidence="4" id="KW-1185">Reference proteome</keyword>
<dbReference type="EMBL" id="JACCBN010000001">
    <property type="protein sequence ID" value="NYD37437.1"/>
    <property type="molecule type" value="Genomic_DNA"/>
</dbReference>
<sequence length="150" mass="15811">MTIPDDEARPAPRWPHPLVVSAAAQGSQVRVLRRRLAAWLGGDHLDGDAVDDVVSAASEALENCCDHAYGAAPGAGTMTLSAHRLPGDDDALEVDVVDDGRWRSAPTDPGRRGRGLAMMRALVDDVTVEAGPGGTRIRLVHHGRGADARP</sequence>
<comment type="caution">
    <text evidence="3">The sequence shown here is derived from an EMBL/GenBank/DDBJ whole genome shotgun (WGS) entry which is preliminary data.</text>
</comment>
<organism evidence="3 4">
    <name type="scientific">Actinomycetospora corticicola</name>
    <dbReference type="NCBI Taxonomy" id="663602"/>
    <lineage>
        <taxon>Bacteria</taxon>
        <taxon>Bacillati</taxon>
        <taxon>Actinomycetota</taxon>
        <taxon>Actinomycetes</taxon>
        <taxon>Pseudonocardiales</taxon>
        <taxon>Pseudonocardiaceae</taxon>
        <taxon>Actinomycetospora</taxon>
    </lineage>
</organism>
<dbReference type="PANTHER" id="PTHR35526">
    <property type="entry name" value="ANTI-SIGMA-F FACTOR RSBW-RELATED"/>
    <property type="match status" value="1"/>
</dbReference>
<dbReference type="SUPFAM" id="SSF55874">
    <property type="entry name" value="ATPase domain of HSP90 chaperone/DNA topoisomerase II/histidine kinase"/>
    <property type="match status" value="1"/>
</dbReference>
<evidence type="ECO:0000313" key="3">
    <source>
        <dbReference type="EMBL" id="NYD37437.1"/>
    </source>
</evidence>
<evidence type="ECO:0000313" key="4">
    <source>
        <dbReference type="Proteomes" id="UP000535890"/>
    </source>
</evidence>
<dbReference type="CDD" id="cd16936">
    <property type="entry name" value="HATPase_RsbW-like"/>
    <property type="match status" value="1"/>
</dbReference>
<feature type="domain" description="Histidine kinase/HSP90-like ATPase" evidence="2">
    <location>
        <begin position="24"/>
        <end position="140"/>
    </location>
</feature>
<dbReference type="RefSeq" id="WP_179794994.1">
    <property type="nucleotide sequence ID" value="NZ_BAABHP010000025.1"/>
</dbReference>
<name>A0A7Y9DXP8_9PSEU</name>
<keyword evidence="1" id="KW-0418">Kinase</keyword>
<dbReference type="InterPro" id="IPR003594">
    <property type="entry name" value="HATPase_dom"/>
</dbReference>
<dbReference type="Proteomes" id="UP000535890">
    <property type="component" value="Unassembled WGS sequence"/>
</dbReference>
<dbReference type="InterPro" id="IPR036890">
    <property type="entry name" value="HATPase_C_sf"/>
</dbReference>
<accession>A0A7Y9DXP8</accession>
<dbReference type="InterPro" id="IPR050267">
    <property type="entry name" value="Anti-sigma-factor_SerPK"/>
</dbReference>
<keyword evidence="1" id="KW-0723">Serine/threonine-protein kinase</keyword>
<dbReference type="GO" id="GO:0004674">
    <property type="term" value="F:protein serine/threonine kinase activity"/>
    <property type="evidence" value="ECO:0007669"/>
    <property type="project" value="UniProtKB-KW"/>
</dbReference>
<dbReference type="AlphaFoldDB" id="A0A7Y9DXP8"/>
<keyword evidence="1" id="KW-0808">Transferase</keyword>
<dbReference type="Gene3D" id="3.30.565.10">
    <property type="entry name" value="Histidine kinase-like ATPase, C-terminal domain"/>
    <property type="match status" value="1"/>
</dbReference>
<evidence type="ECO:0000256" key="1">
    <source>
        <dbReference type="ARBA" id="ARBA00022527"/>
    </source>
</evidence>
<gene>
    <name evidence="3" type="ORF">BJ983_003539</name>
</gene>
<proteinExistence type="predicted"/>
<dbReference type="Pfam" id="PF13581">
    <property type="entry name" value="HATPase_c_2"/>
    <property type="match status" value="1"/>
</dbReference>
<protein>
    <submittedName>
        <fullName evidence="3">Anti-sigma regulatory factor (Ser/Thr protein kinase)</fullName>
    </submittedName>
</protein>
<dbReference type="PANTHER" id="PTHR35526:SF3">
    <property type="entry name" value="ANTI-SIGMA-F FACTOR RSBW"/>
    <property type="match status" value="1"/>
</dbReference>